<sequence length="372" mass="41773">MAQHSAQQEVIEVDPAVLANRHLNDYAASGTASLSSSVNSYILENGRRYSTYFGMDRNPLPVDELEQDRLDMHHETMLQLLDHKLYLAPIENPKTIIDIGTGTGIWAIDMADTFPDSEVIGVDLSPIQPEWVPPNCKFEVDDAEEEWPYPDNYFDFVHLRNITQGITDWPKLMAEVYRCTKPGGWVELAELGAIAKCDDGTMDDDNPMKIYFEHLDKALKVMGRPAGNPETMAARLQEAGFVNLGWDEKKQPIGPWPKDPRLKNIGAMVMLNTESGGTPGFHSYGMAVFTRVLGLHTDYADQLCAGAFNAAKNKNNHIYNMFYVCYGRKPEENEEPKEAKGKEKEEPTEPLQADKDDERDGAVDGEAKEEEQ</sequence>
<dbReference type="STRING" id="1076935.U4KZY1"/>
<proteinExistence type="predicted"/>
<dbReference type="SUPFAM" id="SSF53335">
    <property type="entry name" value="S-adenosyl-L-methionine-dependent methyltransferases"/>
    <property type="match status" value="1"/>
</dbReference>
<protein>
    <submittedName>
        <fullName evidence="2">Similar to mRNA 3&amp;apos acc. no. Q4IPA4</fullName>
    </submittedName>
</protein>
<evidence type="ECO:0000256" key="1">
    <source>
        <dbReference type="SAM" id="MobiDB-lite"/>
    </source>
</evidence>
<dbReference type="AlphaFoldDB" id="U4KZY1"/>
<feature type="compositionally biased region" description="Basic and acidic residues" evidence="1">
    <location>
        <begin position="331"/>
        <end position="366"/>
    </location>
</feature>
<dbReference type="PANTHER" id="PTHR43591">
    <property type="entry name" value="METHYLTRANSFERASE"/>
    <property type="match status" value="1"/>
</dbReference>
<gene>
    <name evidence="2" type="ORF">PCON_07847</name>
</gene>
<dbReference type="InterPro" id="IPR029063">
    <property type="entry name" value="SAM-dependent_MTases_sf"/>
</dbReference>
<dbReference type="OMA" id="FANWREI"/>
<keyword evidence="3" id="KW-1185">Reference proteome</keyword>
<dbReference type="GO" id="GO:0008168">
    <property type="term" value="F:methyltransferase activity"/>
    <property type="evidence" value="ECO:0007669"/>
    <property type="project" value="TreeGrafter"/>
</dbReference>
<evidence type="ECO:0000313" key="2">
    <source>
        <dbReference type="EMBL" id="CCX08254.1"/>
    </source>
</evidence>
<name>U4KZY1_PYROM</name>
<accession>U4KZY1</accession>
<dbReference type="Gene3D" id="3.40.50.150">
    <property type="entry name" value="Vaccinia Virus protein VP39"/>
    <property type="match status" value="1"/>
</dbReference>
<reference evidence="2 3" key="1">
    <citation type="journal article" date="2013" name="PLoS Genet.">
        <title>The genome and development-dependent transcriptomes of Pyronema confluens: a window into fungal evolution.</title>
        <authorList>
            <person name="Traeger S."/>
            <person name="Altegoer F."/>
            <person name="Freitag M."/>
            <person name="Gabaldon T."/>
            <person name="Kempken F."/>
            <person name="Kumar A."/>
            <person name="Marcet-Houben M."/>
            <person name="Poggeler S."/>
            <person name="Stajich J.E."/>
            <person name="Nowrousian M."/>
        </authorList>
    </citation>
    <scope>NUCLEOTIDE SEQUENCE [LARGE SCALE GENOMIC DNA]</scope>
    <source>
        <strain evidence="3">CBS 100304</strain>
        <tissue evidence="2">Vegetative mycelium</tissue>
    </source>
</reference>
<dbReference type="EMBL" id="HF935404">
    <property type="protein sequence ID" value="CCX08254.1"/>
    <property type="molecule type" value="Genomic_DNA"/>
</dbReference>
<dbReference type="PANTHER" id="PTHR43591:SF10">
    <property type="entry name" value="ABC TRANSMEMBRANE TYPE-1 DOMAIN-CONTAINING PROTEIN-RELATED"/>
    <property type="match status" value="1"/>
</dbReference>
<evidence type="ECO:0000313" key="3">
    <source>
        <dbReference type="Proteomes" id="UP000018144"/>
    </source>
</evidence>
<dbReference type="Pfam" id="PF13489">
    <property type="entry name" value="Methyltransf_23"/>
    <property type="match status" value="1"/>
</dbReference>
<dbReference type="CDD" id="cd02440">
    <property type="entry name" value="AdoMet_MTases"/>
    <property type="match status" value="1"/>
</dbReference>
<feature type="region of interest" description="Disordered" evidence="1">
    <location>
        <begin position="331"/>
        <end position="372"/>
    </location>
</feature>
<dbReference type="Proteomes" id="UP000018144">
    <property type="component" value="Unassembled WGS sequence"/>
</dbReference>
<organism evidence="2 3">
    <name type="scientific">Pyronema omphalodes (strain CBS 100304)</name>
    <name type="common">Pyronema confluens</name>
    <dbReference type="NCBI Taxonomy" id="1076935"/>
    <lineage>
        <taxon>Eukaryota</taxon>
        <taxon>Fungi</taxon>
        <taxon>Dikarya</taxon>
        <taxon>Ascomycota</taxon>
        <taxon>Pezizomycotina</taxon>
        <taxon>Pezizomycetes</taxon>
        <taxon>Pezizales</taxon>
        <taxon>Pyronemataceae</taxon>
        <taxon>Pyronema</taxon>
    </lineage>
</organism>
<dbReference type="eggNOG" id="ENOG502S6PS">
    <property type="taxonomic scope" value="Eukaryota"/>
</dbReference>
<dbReference type="OrthoDB" id="2013972at2759"/>